<dbReference type="Gene3D" id="2.60.40.10">
    <property type="entry name" value="Immunoglobulins"/>
    <property type="match status" value="1"/>
</dbReference>
<organism evidence="1 2">
    <name type="scientific">Methanobrevibacter olleyae</name>
    <dbReference type="NCBI Taxonomy" id="294671"/>
    <lineage>
        <taxon>Archaea</taxon>
        <taxon>Methanobacteriati</taxon>
        <taxon>Methanobacteriota</taxon>
        <taxon>Methanomada group</taxon>
        <taxon>Methanobacteria</taxon>
        <taxon>Methanobacteriales</taxon>
        <taxon>Methanobacteriaceae</taxon>
        <taxon>Methanobrevibacter</taxon>
    </lineage>
</organism>
<evidence type="ECO:0008006" key="3">
    <source>
        <dbReference type="Google" id="ProtNLM"/>
    </source>
</evidence>
<dbReference type="Proteomes" id="UP000183442">
    <property type="component" value="Unassembled WGS sequence"/>
</dbReference>
<dbReference type="OrthoDB" id="81290at2157"/>
<protein>
    <recommendedName>
        <fullName evidence="3">Adhesin-like protein</fullName>
    </recommendedName>
</protein>
<dbReference type="AlphaFoldDB" id="A0A1I4K851"/>
<reference evidence="2" key="1">
    <citation type="submission" date="2016-10" db="EMBL/GenBank/DDBJ databases">
        <authorList>
            <person name="Varghese N."/>
        </authorList>
    </citation>
    <scope>NUCLEOTIDE SEQUENCE [LARGE SCALE GENOMIC DNA]</scope>
    <source>
        <strain evidence="2">DSM 16632</strain>
    </source>
</reference>
<accession>A0A1I4K851</accession>
<gene>
    <name evidence="1" type="ORF">SAMN02910297_01671</name>
</gene>
<evidence type="ECO:0000313" key="1">
    <source>
        <dbReference type="EMBL" id="SFL74965.1"/>
    </source>
</evidence>
<evidence type="ECO:0000313" key="2">
    <source>
        <dbReference type="Proteomes" id="UP000183442"/>
    </source>
</evidence>
<proteinExistence type="predicted"/>
<sequence>MKFKTKIFTVMILFSILILSISFVSASEDINMEEDLNQNFTSKIDEVEKQNLENETSKIKNTKIEIAKKNSYYKDESNLICFLKDNDSRPIKNKKLIISINKKKHIKTTDNLGKITLKLDLKPSSYKVNIKFEGDGNYSSSSKNANITIKKAPLIMKFNNYETYEKSDLFFKVKIINNDTKKPVEGIKLLFKVYSLKDRQYENYYAISNKNGIASLNENLKVGNYKIYISMKNNHAIYKNGKNIARMKVKPTAEVGCCSIYIQISNNEGITSFRRDSTYAANLYIKLVKWYGRTAIKQYKLRNTYFFHSITTSDGWLMGTGGADNPYINRRIEKLAGQMVSSKKIQIAKIKRIRRYLASLGIGHFAIKAPDGRYAVVWPKKYRFGKLKDGEYISVPNSRYCFRHGSYDKINGGFVKLGVKIAASDPFGVNRRDITTFHWKATTKEGSTTSTVSVYGSNDNGRYSRKHTLHLKDNIYFKNKFYSKYALPKALNKKLLGKHEFRTIDKLIKIQTDVKAPNVNASVNDSKIFKVVVKDRKTKKAIKGLNVKLKIFTKDKYNVHTIKTNEYGLAKFDTSLLTLGKHKVLLYSGNNKYYISTKSLIAING</sequence>
<dbReference type="InterPro" id="IPR013783">
    <property type="entry name" value="Ig-like_fold"/>
</dbReference>
<dbReference type="EMBL" id="FOTL01000034">
    <property type="protein sequence ID" value="SFL74965.1"/>
    <property type="molecule type" value="Genomic_DNA"/>
</dbReference>
<name>A0A1I4K851_METOL</name>
<dbReference type="RefSeq" id="WP_074798870.1">
    <property type="nucleotide sequence ID" value="NZ_FOTL01000034.1"/>
</dbReference>